<evidence type="ECO:0000313" key="3">
    <source>
        <dbReference type="Proteomes" id="UP000271889"/>
    </source>
</evidence>
<dbReference type="OrthoDB" id="5864674at2759"/>
<dbReference type="GO" id="GO:0004190">
    <property type="term" value="F:aspartic-type endopeptidase activity"/>
    <property type="evidence" value="ECO:0007669"/>
    <property type="project" value="InterPro"/>
</dbReference>
<dbReference type="CDD" id="cd01644">
    <property type="entry name" value="RT_pepA17"/>
    <property type="match status" value="1"/>
</dbReference>
<dbReference type="InterPro" id="IPR021109">
    <property type="entry name" value="Peptidase_aspartic_dom_sf"/>
</dbReference>
<dbReference type="InterPro" id="IPR043502">
    <property type="entry name" value="DNA/RNA_pol_sf"/>
</dbReference>
<dbReference type="PANTHER" id="PTHR47331:SF1">
    <property type="entry name" value="GAG-LIKE PROTEIN"/>
    <property type="match status" value="1"/>
</dbReference>
<dbReference type="Proteomes" id="UP000271889">
    <property type="component" value="Unassembled WGS sequence"/>
</dbReference>
<dbReference type="InterPro" id="IPR008042">
    <property type="entry name" value="Retrotrans_Pao"/>
</dbReference>
<evidence type="ECO:0000259" key="1">
    <source>
        <dbReference type="Pfam" id="PF05585"/>
    </source>
</evidence>
<feature type="non-terminal residue" evidence="2">
    <location>
        <position position="959"/>
    </location>
</feature>
<organism evidence="2 3">
    <name type="scientific">Cylicostephanus goldi</name>
    <name type="common">Nematode worm</name>
    <dbReference type="NCBI Taxonomy" id="71465"/>
    <lineage>
        <taxon>Eukaryota</taxon>
        <taxon>Metazoa</taxon>
        <taxon>Ecdysozoa</taxon>
        <taxon>Nematoda</taxon>
        <taxon>Chromadorea</taxon>
        <taxon>Rhabditida</taxon>
        <taxon>Rhabditina</taxon>
        <taxon>Rhabditomorpha</taxon>
        <taxon>Strongyloidea</taxon>
        <taxon>Strongylidae</taxon>
        <taxon>Cylicostephanus</taxon>
    </lineage>
</organism>
<dbReference type="InterPro" id="IPR043128">
    <property type="entry name" value="Rev_trsase/Diguanyl_cyclase"/>
</dbReference>
<dbReference type="Pfam" id="PF05585">
    <property type="entry name" value="DUF1758"/>
    <property type="match status" value="1"/>
</dbReference>
<proteinExistence type="predicted"/>
<dbReference type="Gene3D" id="3.30.70.270">
    <property type="match status" value="1"/>
</dbReference>
<dbReference type="PANTHER" id="PTHR47331">
    <property type="entry name" value="PHD-TYPE DOMAIN-CONTAINING PROTEIN"/>
    <property type="match status" value="1"/>
</dbReference>
<dbReference type="Gene3D" id="3.10.10.10">
    <property type="entry name" value="HIV Type 1 Reverse Transcriptase, subunit A, domain 1"/>
    <property type="match status" value="1"/>
</dbReference>
<dbReference type="PROSITE" id="PS00141">
    <property type="entry name" value="ASP_PROTEASE"/>
    <property type="match status" value="1"/>
</dbReference>
<keyword evidence="3" id="KW-1185">Reference proteome</keyword>
<dbReference type="InterPro" id="IPR001969">
    <property type="entry name" value="Aspartic_peptidase_AS"/>
</dbReference>
<dbReference type="CDD" id="cd00303">
    <property type="entry name" value="retropepsin_like"/>
    <property type="match status" value="1"/>
</dbReference>
<dbReference type="GO" id="GO:0006508">
    <property type="term" value="P:proteolysis"/>
    <property type="evidence" value="ECO:0007669"/>
    <property type="project" value="InterPro"/>
</dbReference>
<dbReference type="SUPFAM" id="SSF56672">
    <property type="entry name" value="DNA/RNA polymerases"/>
    <property type="match status" value="1"/>
</dbReference>
<protein>
    <recommendedName>
        <fullName evidence="1">DUF1758 domain-containing protein</fullName>
    </recommendedName>
</protein>
<dbReference type="Gene3D" id="2.40.70.10">
    <property type="entry name" value="Acid Proteases"/>
    <property type="match status" value="1"/>
</dbReference>
<accession>A0A3P6RTZ9</accession>
<dbReference type="Pfam" id="PF05380">
    <property type="entry name" value="Peptidase_A17"/>
    <property type="match status" value="1"/>
</dbReference>
<feature type="domain" description="DUF1758" evidence="1">
    <location>
        <begin position="86"/>
        <end position="236"/>
    </location>
</feature>
<sequence>MCFKCQGAHHTSCCFKATTTQQGRSWSNNKQPKEETKRTRPQREVNIVGSEGAETRETAILQVNSAFQKLEETFLPTGELTVLDPKTNALRKIAVLLDTGAEISFIDSTLAQELQLPITGKTKLHLHTFGSNEVSVKDCRQVKLDVWDDEGQQCSLSLLTHDILTKACTTPELQDEDIQFIKQRGLVINHPKQSVKPKILLGADQLWPFIRPNASHIRLPSGLYLLSTRMGFLLTGQPKGPSTIKTKLEQEEDRWNGYWSLEAQVNTIETVTEEEKQNEQDLWEQFWKLDAAGTEEFGKAEKTQQAIVDQQVWEDFKRTVEKRQDGYYVRLPWKDFQVDLPDNKAIAYRRLTSLWKSLQKEEKLLDQYNEVFQEQLRLNILEKVKGESQPGTRVHYIPHQAVITPHKSTTKLRVVYDASAHYKGSPSLNDVLHRGPVILPLLYGILLRFRIGQIAMISDVEKAFLQVRLHEEDRDATRCLWLKNHRQAPSPNNVQTLRFTRVTFGLMPSPFLLAATTHYHLDQYKDTKLVKEMKENLYVDNLILCTDQTEGAIKLYHTTKGMFQDLKMNLREFVSNDKETMQAIACKDKSPELAPKVLGIKWDSVKDAFAITCRMKKGTNTTKRTVASTIASVYDPMGYLTPLLHKAKVFLRSLWQQSFDWDTSLPKKLTDEWEQITQDADGFEKSISRCLCPKETEHEIIAFADASSEAISTCIYLRSKDQASLLIAKGKLPTLKSTITMPKMELNAVTLAMRVANSTITQLQSVVKLTHLVVLSDSEIALQWIKSKPQKGVGKMITSRLTEINKIVNHIEESGCQVWFAHVASSENPADCATRGLSKAELLNHFWWTGPSFLRENPKEWKSITFFQQKTSGEDEDESMFMTSVNVQQTTPDPLDRLKKYPLTTIKRIEAYVLRYIRILVARVNKRRTVPIVLSSWLNPEVMHEGIELNGSEIAVAAK</sequence>
<gene>
    <name evidence="2" type="ORF">CGOC_LOCUS513</name>
</gene>
<dbReference type="EMBL" id="UYRV01000750">
    <property type="protein sequence ID" value="VDK45408.1"/>
    <property type="molecule type" value="Genomic_DNA"/>
</dbReference>
<dbReference type="AlphaFoldDB" id="A0A3P6RTZ9"/>
<dbReference type="InterPro" id="IPR008737">
    <property type="entry name" value="DUF1758"/>
</dbReference>
<name>A0A3P6RTZ9_CYLGO</name>
<dbReference type="SUPFAM" id="SSF50630">
    <property type="entry name" value="Acid proteases"/>
    <property type="match status" value="1"/>
</dbReference>
<evidence type="ECO:0000313" key="2">
    <source>
        <dbReference type="EMBL" id="VDK45408.1"/>
    </source>
</evidence>
<reference evidence="2 3" key="1">
    <citation type="submission" date="2018-11" db="EMBL/GenBank/DDBJ databases">
        <authorList>
            <consortium name="Pathogen Informatics"/>
        </authorList>
    </citation>
    <scope>NUCLEOTIDE SEQUENCE [LARGE SCALE GENOMIC DNA]</scope>
</reference>